<dbReference type="Proteomes" id="UP000323000">
    <property type="component" value="Chromosome 6"/>
</dbReference>
<sequence>MPLQVDLKANVEGIDIEVITGNTFSFTFKNANDRRQVLMGGPWSFYKLLLVLEEPIGKGEIHLMKFNKVPFWIKIHNVPLIYMTTVIGRFLGSMIGKVIEIDEGKSEGYDGSESTMLLRADNSIKMSQGRQQREDQQNIIVDKVGLGEVRVNPTLLRPVDGGAISMEGGSARKRKEDQVDLQNLGVDLEPEASIPYSSGMVADERELHVEQGKE</sequence>
<dbReference type="OrthoDB" id="1031350at2759"/>
<proteinExistence type="predicted"/>
<dbReference type="EMBL" id="VAHF01000006">
    <property type="protein sequence ID" value="TXG60205.1"/>
    <property type="molecule type" value="Genomic_DNA"/>
</dbReference>
<reference evidence="2" key="1">
    <citation type="journal article" date="2019" name="Gigascience">
        <title>De novo genome assembly of the endangered Acer yangbiense, a plant species with extremely small populations endemic to Yunnan Province, China.</title>
        <authorList>
            <person name="Yang J."/>
            <person name="Wariss H.M."/>
            <person name="Tao L."/>
            <person name="Zhang R."/>
            <person name="Yun Q."/>
            <person name="Hollingsworth P."/>
            <person name="Dao Z."/>
            <person name="Luo G."/>
            <person name="Guo H."/>
            <person name="Ma Y."/>
            <person name="Sun W."/>
        </authorList>
    </citation>
    <scope>NUCLEOTIDE SEQUENCE [LARGE SCALE GENOMIC DNA]</scope>
    <source>
        <strain evidence="2">cv. Malutang</strain>
    </source>
</reference>
<protein>
    <submittedName>
        <fullName evidence="1">Uncharacterized protein</fullName>
    </submittedName>
</protein>
<dbReference type="AlphaFoldDB" id="A0A5C7HTP9"/>
<dbReference type="PANTHER" id="PTHR31286">
    <property type="entry name" value="GLYCINE-RICH CELL WALL STRUCTURAL PROTEIN 1.8-LIKE"/>
    <property type="match status" value="1"/>
</dbReference>
<name>A0A5C7HTP9_9ROSI</name>
<keyword evidence="2" id="KW-1185">Reference proteome</keyword>
<dbReference type="InterPro" id="IPR040256">
    <property type="entry name" value="At4g02000-like"/>
</dbReference>
<accession>A0A5C7HTP9</accession>
<gene>
    <name evidence="1" type="ORF">EZV62_014778</name>
</gene>
<dbReference type="PANTHER" id="PTHR31286:SF167">
    <property type="entry name" value="OS09G0268800 PROTEIN"/>
    <property type="match status" value="1"/>
</dbReference>
<evidence type="ECO:0000313" key="1">
    <source>
        <dbReference type="EMBL" id="TXG60205.1"/>
    </source>
</evidence>
<evidence type="ECO:0000313" key="2">
    <source>
        <dbReference type="Proteomes" id="UP000323000"/>
    </source>
</evidence>
<organism evidence="1 2">
    <name type="scientific">Acer yangbiense</name>
    <dbReference type="NCBI Taxonomy" id="1000413"/>
    <lineage>
        <taxon>Eukaryota</taxon>
        <taxon>Viridiplantae</taxon>
        <taxon>Streptophyta</taxon>
        <taxon>Embryophyta</taxon>
        <taxon>Tracheophyta</taxon>
        <taxon>Spermatophyta</taxon>
        <taxon>Magnoliopsida</taxon>
        <taxon>eudicotyledons</taxon>
        <taxon>Gunneridae</taxon>
        <taxon>Pentapetalae</taxon>
        <taxon>rosids</taxon>
        <taxon>malvids</taxon>
        <taxon>Sapindales</taxon>
        <taxon>Sapindaceae</taxon>
        <taxon>Hippocastanoideae</taxon>
        <taxon>Acereae</taxon>
        <taxon>Acer</taxon>
    </lineage>
</organism>
<comment type="caution">
    <text evidence="1">The sequence shown here is derived from an EMBL/GenBank/DDBJ whole genome shotgun (WGS) entry which is preliminary data.</text>
</comment>